<dbReference type="RefSeq" id="WP_161791805.1">
    <property type="nucleotide sequence ID" value="NZ_JSWE01000096.1"/>
</dbReference>
<evidence type="ECO:0000313" key="2">
    <source>
        <dbReference type="Proteomes" id="UP000031258"/>
    </source>
</evidence>
<evidence type="ECO:0000313" key="1">
    <source>
        <dbReference type="EMBL" id="KIE05355.1"/>
    </source>
</evidence>
<reference evidence="1 2" key="1">
    <citation type="submission" date="2014-11" db="EMBL/GenBank/DDBJ databases">
        <title>A Rickettsiales Symbiont of Amoebae With Ancient Features.</title>
        <authorList>
            <person name="Schulz F."/>
            <person name="Martijn J."/>
            <person name="Wascher F."/>
            <person name="Kostanjsek R."/>
            <person name="Ettema T.J."/>
            <person name="Horn M."/>
        </authorList>
    </citation>
    <scope>NUCLEOTIDE SEQUENCE [LARGE SCALE GENOMIC DNA]</scope>
    <source>
        <strain evidence="1 2">UWC36</strain>
    </source>
</reference>
<organism evidence="1 2">
    <name type="scientific">Candidatus Jidaibacter acanthamoebae</name>
    <dbReference type="NCBI Taxonomy" id="86105"/>
    <lineage>
        <taxon>Bacteria</taxon>
        <taxon>Pseudomonadati</taxon>
        <taxon>Pseudomonadota</taxon>
        <taxon>Alphaproteobacteria</taxon>
        <taxon>Rickettsiales</taxon>
        <taxon>Candidatus Midichloriaceae</taxon>
        <taxon>Candidatus Jidaibacter</taxon>
    </lineage>
</organism>
<keyword evidence="2" id="KW-1185">Reference proteome</keyword>
<dbReference type="EMBL" id="JSWE01000096">
    <property type="protein sequence ID" value="KIE05355.1"/>
    <property type="molecule type" value="Genomic_DNA"/>
</dbReference>
<proteinExistence type="predicted"/>
<protein>
    <submittedName>
        <fullName evidence="1">Uncharacterized protein</fullName>
    </submittedName>
</protein>
<gene>
    <name evidence="1" type="ORF">NF27_DT01290</name>
</gene>
<dbReference type="AlphaFoldDB" id="A0A0C1QZC0"/>
<dbReference type="STRING" id="86105.NF27_DT01290"/>
<dbReference type="Proteomes" id="UP000031258">
    <property type="component" value="Unassembled WGS sequence"/>
</dbReference>
<dbReference type="OrthoDB" id="9816879at2"/>
<name>A0A0C1QZC0_9RICK</name>
<comment type="caution">
    <text evidence="1">The sequence shown here is derived from an EMBL/GenBank/DDBJ whole genome shotgun (WGS) entry which is preliminary data.</text>
</comment>
<accession>A0A0C1QZC0</accession>
<sequence length="567" mass="64121">MKSNPGNIFTNMINTSKILDPVLAADLDQILISFFENRGIKNVELLIETNPELTQKIVKNLLSAATFNANSFTDKDVGFINGQLNNDKLSISKLLESIKDGKLQPNDIPEPIKAGNYRKDGYIKALIGVELLRYELELAENGDIPAQEKSELIKSFNEHITGKLSELDASLKEIENKEIKLQYIDTIKRNVLVTDAQAEEVFLNQQKNGISGDTLNKEYKRRGLKTHYKIIEEKLEQELSGLNAEEKRSKAIDSISKLAYLNGEAASSLISSIKEEQEITPKHIVELLVKREIKPKIEGLPEKYTAPLISEMRSEAIKKTLSEIERFNSLEDLKYVENNKYNNNVLHRAVYALNKGAPAFKAEFGDVSLQYLFERNSDKINSFNSEQQTPLSLCTNQEIRKVLVMNGAKIEHAKNLNSSEYASEKSELINISKQYEELTANVKLSITKLFQKYKNSKEDFAEAIVNKVKKTFEPGKQLELEDEKSIKVKASDLHDDLASKNNAINKMGIVDKFVDFLKKFMGNDKFTTFAKEASEELGKTIKGNFTKNLLEKRVEADLNNVAKLGRQ</sequence>